<keyword evidence="5 6" id="KW-0472">Membrane</keyword>
<evidence type="ECO:0000313" key="8">
    <source>
        <dbReference type="Proteomes" id="UP000078290"/>
    </source>
</evidence>
<feature type="transmembrane region" description="Helical" evidence="6">
    <location>
        <begin position="48"/>
        <end position="65"/>
    </location>
</feature>
<accession>A0A1B7KWZ0</accession>
<dbReference type="Pfam" id="PF01940">
    <property type="entry name" value="DUF92"/>
    <property type="match status" value="1"/>
</dbReference>
<evidence type="ECO:0000256" key="3">
    <source>
        <dbReference type="ARBA" id="ARBA00022692"/>
    </source>
</evidence>
<feature type="transmembrane region" description="Helical" evidence="6">
    <location>
        <begin position="183"/>
        <end position="204"/>
    </location>
</feature>
<name>A0A1B7KWZ0_PARTM</name>
<evidence type="ECO:0000256" key="4">
    <source>
        <dbReference type="ARBA" id="ARBA00022989"/>
    </source>
</evidence>
<proteinExistence type="inferred from homology"/>
<comment type="caution">
    <text evidence="7">The sequence shown here is derived from an EMBL/GenBank/DDBJ whole genome shotgun (WGS) entry which is preliminary data.</text>
</comment>
<dbReference type="PANTHER" id="PTHR13353:SF5">
    <property type="entry name" value="TRANSMEMBRANE PROTEIN 19"/>
    <property type="match status" value="1"/>
</dbReference>
<dbReference type="AlphaFoldDB" id="A0A1B7KWZ0"/>
<dbReference type="InterPro" id="IPR002794">
    <property type="entry name" value="DUF92_TMEM19"/>
</dbReference>
<protein>
    <submittedName>
        <fullName evidence="7">Transmenbrane protein</fullName>
    </submittedName>
</protein>
<evidence type="ECO:0000256" key="6">
    <source>
        <dbReference type="SAM" id="Phobius"/>
    </source>
</evidence>
<organism evidence="7 8">
    <name type="scientific">Parageobacillus thermoglucosidasius</name>
    <name type="common">Geobacillus thermoglucosidasius</name>
    <dbReference type="NCBI Taxonomy" id="1426"/>
    <lineage>
        <taxon>Bacteria</taxon>
        <taxon>Bacillati</taxon>
        <taxon>Bacillota</taxon>
        <taxon>Bacilli</taxon>
        <taxon>Bacillales</taxon>
        <taxon>Anoxybacillaceae</taxon>
        <taxon>Parageobacillus</taxon>
    </lineage>
</organism>
<dbReference type="PANTHER" id="PTHR13353">
    <property type="entry name" value="TRANSMEMBRANE PROTEIN 19"/>
    <property type="match status" value="1"/>
</dbReference>
<evidence type="ECO:0000256" key="5">
    <source>
        <dbReference type="ARBA" id="ARBA00023136"/>
    </source>
</evidence>
<dbReference type="EMBL" id="LXMA01000001">
    <property type="protein sequence ID" value="OAT74514.1"/>
    <property type="molecule type" value="Genomic_DNA"/>
</dbReference>
<comment type="subcellular location">
    <subcellularLocation>
        <location evidence="1">Membrane</location>
        <topology evidence="1">Multi-pass membrane protein</topology>
    </subcellularLocation>
</comment>
<sequence length="263" mass="28645">MNENEWMYAFASAVVAIGGLLVRSLSISGAMATVLVGTIVGKAFSWKGMMLLGVFFVSSSFWSKIGKKRKQKLAEKVEKGERRDYIQVLANGGVAALISFLAISNPSSLWLDLFIISIAAANADTWASEIGSLSRQTPRLLTNFKQVEAGTSGAVTLLGMIASFLGAAFIGIMSAIQWKDISIVTIACFGWLGSFFDTLFGAVWQAVYRCPVCGLETERKEHCRQPTVHIKGCRFVNNDVVNALSIACCTTIYILHHLLGRYL</sequence>
<gene>
    <name evidence="7" type="ORF">A7K69_02035</name>
</gene>
<dbReference type="Proteomes" id="UP000078290">
    <property type="component" value="Unassembled WGS sequence"/>
</dbReference>
<keyword evidence="3 6" id="KW-0812">Transmembrane</keyword>
<evidence type="ECO:0000256" key="2">
    <source>
        <dbReference type="ARBA" id="ARBA00009012"/>
    </source>
</evidence>
<dbReference type="GO" id="GO:0016020">
    <property type="term" value="C:membrane"/>
    <property type="evidence" value="ECO:0007669"/>
    <property type="project" value="UniProtKB-SubCell"/>
</dbReference>
<evidence type="ECO:0000313" key="7">
    <source>
        <dbReference type="EMBL" id="OAT74514.1"/>
    </source>
</evidence>
<reference evidence="8" key="1">
    <citation type="submission" date="2016-05" db="EMBL/GenBank/DDBJ databases">
        <authorList>
            <person name="Wang W."/>
            <person name="Zhu L."/>
        </authorList>
    </citation>
    <scope>NUCLEOTIDE SEQUENCE [LARGE SCALE GENOMIC DNA]</scope>
    <source>
        <strain evidence="8">W-2</strain>
    </source>
</reference>
<dbReference type="OrthoDB" id="9808500at2"/>
<evidence type="ECO:0000256" key="1">
    <source>
        <dbReference type="ARBA" id="ARBA00004141"/>
    </source>
</evidence>
<comment type="similarity">
    <text evidence="2">Belongs to the TMEM19 family.</text>
</comment>
<feature type="transmembrane region" description="Helical" evidence="6">
    <location>
        <begin position="154"/>
        <end position="176"/>
    </location>
</feature>
<keyword evidence="4 6" id="KW-1133">Transmembrane helix</keyword>
<dbReference type="RefSeq" id="WP_064549828.1">
    <property type="nucleotide sequence ID" value="NZ_LXMA01000001.1"/>
</dbReference>